<keyword evidence="2" id="KW-1185">Reference proteome</keyword>
<evidence type="ECO:0000313" key="2">
    <source>
        <dbReference type="Proteomes" id="UP001281003"/>
    </source>
</evidence>
<dbReference type="EMBL" id="JAUTDP010000002">
    <property type="protein sequence ID" value="KAK3401530.1"/>
    <property type="molecule type" value="Genomic_DNA"/>
</dbReference>
<reference evidence="1" key="2">
    <citation type="submission" date="2023-07" db="EMBL/GenBank/DDBJ databases">
        <authorList>
            <consortium name="Lawrence Berkeley National Laboratory"/>
            <person name="Haridas S."/>
            <person name="Hensen N."/>
            <person name="Bonometti L."/>
            <person name="Westerberg I."/>
            <person name="Brannstrom I.O."/>
            <person name="Guillou S."/>
            <person name="Cros-Aarteil S."/>
            <person name="Calhoun S."/>
            <person name="Kuo A."/>
            <person name="Mondo S."/>
            <person name="Pangilinan J."/>
            <person name="Riley R."/>
            <person name="LaButti K."/>
            <person name="Andreopoulos B."/>
            <person name="Lipzen A."/>
            <person name="Chen C."/>
            <person name="Yanf M."/>
            <person name="Daum C."/>
            <person name="Ng V."/>
            <person name="Clum A."/>
            <person name="Steindorff A."/>
            <person name="Ohm R."/>
            <person name="Martin F."/>
            <person name="Silar P."/>
            <person name="Natvig D."/>
            <person name="Lalanne C."/>
            <person name="Gautier V."/>
            <person name="Ament-velasquez S.L."/>
            <person name="Kruys A."/>
            <person name="Hutchinson M.I."/>
            <person name="Powell A.J."/>
            <person name="Barry K."/>
            <person name="Miller A.N."/>
            <person name="Grigoriev I.V."/>
            <person name="Debuchy R."/>
            <person name="Gladieux P."/>
            <person name="Thoren M.H."/>
            <person name="Johannesson H."/>
        </authorList>
    </citation>
    <scope>NUCLEOTIDE SEQUENCE</scope>
    <source>
        <strain evidence="1">FGSC 1904</strain>
    </source>
</reference>
<organism evidence="1 2">
    <name type="scientific">Sordaria brevicollis</name>
    <dbReference type="NCBI Taxonomy" id="83679"/>
    <lineage>
        <taxon>Eukaryota</taxon>
        <taxon>Fungi</taxon>
        <taxon>Dikarya</taxon>
        <taxon>Ascomycota</taxon>
        <taxon>Pezizomycotina</taxon>
        <taxon>Sordariomycetes</taxon>
        <taxon>Sordariomycetidae</taxon>
        <taxon>Sordariales</taxon>
        <taxon>Sordariaceae</taxon>
        <taxon>Sordaria</taxon>
    </lineage>
</organism>
<comment type="caution">
    <text evidence="1">The sequence shown here is derived from an EMBL/GenBank/DDBJ whole genome shotgun (WGS) entry which is preliminary data.</text>
</comment>
<dbReference type="Proteomes" id="UP001281003">
    <property type="component" value="Unassembled WGS sequence"/>
</dbReference>
<gene>
    <name evidence="1" type="ORF">B0T20DRAFT_116510</name>
</gene>
<protein>
    <submittedName>
        <fullName evidence="1">Uncharacterized protein</fullName>
    </submittedName>
</protein>
<sequence length="74" mass="8463">MQCVSHRSSYLARAAKCIQGCPIKRRWDGIKSEDIVCLCAAAYLLGRCYWFSRFGLELMCRHDKTFEGLGHACM</sequence>
<name>A0AAE0UF50_SORBR</name>
<accession>A0AAE0UF50</accession>
<reference evidence="1" key="1">
    <citation type="journal article" date="2023" name="Mol. Phylogenet. Evol.">
        <title>Genome-scale phylogeny and comparative genomics of the fungal order Sordariales.</title>
        <authorList>
            <person name="Hensen N."/>
            <person name="Bonometti L."/>
            <person name="Westerberg I."/>
            <person name="Brannstrom I.O."/>
            <person name="Guillou S."/>
            <person name="Cros-Aarteil S."/>
            <person name="Calhoun S."/>
            <person name="Haridas S."/>
            <person name="Kuo A."/>
            <person name="Mondo S."/>
            <person name="Pangilinan J."/>
            <person name="Riley R."/>
            <person name="LaButti K."/>
            <person name="Andreopoulos B."/>
            <person name="Lipzen A."/>
            <person name="Chen C."/>
            <person name="Yan M."/>
            <person name="Daum C."/>
            <person name="Ng V."/>
            <person name="Clum A."/>
            <person name="Steindorff A."/>
            <person name="Ohm R.A."/>
            <person name="Martin F."/>
            <person name="Silar P."/>
            <person name="Natvig D.O."/>
            <person name="Lalanne C."/>
            <person name="Gautier V."/>
            <person name="Ament-Velasquez S.L."/>
            <person name="Kruys A."/>
            <person name="Hutchinson M.I."/>
            <person name="Powell A.J."/>
            <person name="Barry K."/>
            <person name="Miller A.N."/>
            <person name="Grigoriev I.V."/>
            <person name="Debuchy R."/>
            <person name="Gladieux P."/>
            <person name="Hiltunen Thoren M."/>
            <person name="Johannesson H."/>
        </authorList>
    </citation>
    <scope>NUCLEOTIDE SEQUENCE</scope>
    <source>
        <strain evidence="1">FGSC 1904</strain>
    </source>
</reference>
<evidence type="ECO:0000313" key="1">
    <source>
        <dbReference type="EMBL" id="KAK3401530.1"/>
    </source>
</evidence>
<dbReference type="AlphaFoldDB" id="A0AAE0UF50"/>
<proteinExistence type="predicted"/>